<dbReference type="GO" id="GO:0007059">
    <property type="term" value="P:chromosome segregation"/>
    <property type="evidence" value="ECO:0007669"/>
    <property type="project" value="UniProtKB-UniRule"/>
</dbReference>
<dbReference type="Proteomes" id="UP000008561">
    <property type="component" value="Chromosome"/>
</dbReference>
<dbReference type="STRING" id="96561.Dole_2497"/>
<dbReference type="GO" id="GO:0003677">
    <property type="term" value="F:DNA binding"/>
    <property type="evidence" value="ECO:0007669"/>
    <property type="project" value="UniProtKB-UniRule"/>
</dbReference>
<evidence type="ECO:0000259" key="10">
    <source>
        <dbReference type="PROSITE" id="PS51898"/>
    </source>
</evidence>
<feature type="active site" evidence="9">
    <location>
        <position position="254"/>
    </location>
</feature>
<dbReference type="Gene3D" id="1.10.443.10">
    <property type="entry name" value="Intergrase catalytic core"/>
    <property type="match status" value="1"/>
</dbReference>
<dbReference type="GO" id="GO:0009037">
    <property type="term" value="F:tyrosine-based site-specific recombinase activity"/>
    <property type="evidence" value="ECO:0007669"/>
    <property type="project" value="UniProtKB-UniRule"/>
</dbReference>
<dbReference type="GO" id="GO:0006313">
    <property type="term" value="P:DNA transposition"/>
    <property type="evidence" value="ECO:0007669"/>
    <property type="project" value="UniProtKB-UniRule"/>
</dbReference>
<protein>
    <recommendedName>
        <fullName evidence="9">Tyrosine recombinase XerC</fullName>
    </recommendedName>
</protein>
<comment type="function">
    <text evidence="9">Site-specific tyrosine recombinase, which acts by catalyzing the cutting and rejoining of the recombining DNA molecules. The XerC-XerD complex is essential to convert dimers of the bacterial chromosome into monomers to permit their segregation at cell division. It also contributes to the segregational stability of plasmids.</text>
</comment>
<dbReference type="InterPro" id="IPR023009">
    <property type="entry name" value="Tyrosine_recombinase_XerC/XerD"/>
</dbReference>
<dbReference type="SUPFAM" id="SSF56349">
    <property type="entry name" value="DNA breaking-rejoining enzymes"/>
    <property type="match status" value="1"/>
</dbReference>
<name>A8ZW67_DESOH</name>
<keyword evidence="13" id="KW-1185">Reference proteome</keyword>
<dbReference type="Pfam" id="PF00589">
    <property type="entry name" value="Phage_integrase"/>
    <property type="match status" value="1"/>
</dbReference>
<sequence>MSKDHGAYPAKPLADAFVESLASEKGYSPNTCRAYSADLKEFLAFLSPPDDTEHPVCLDDISVIAIRGYLAFLHKKKMDKSTVSRKLSVLRSFFRYLEKRGIMTGNPARAVLSPKIGRKIPAFLSVDDMFRLLDASTGDTLLDLRNRAIFETIYSTGIRVSEAAGLDAAHVETDERVFRVYGKGAKERVVPVGKKALASIAAYRTRLFEETGIGVEEGPLFLNKNRGRLTTRSMDRILKQTALRCGLTVSLSPHALRHSFATHMLDAGADLRTVQEILGHKSLSTTQKYTHVSMDKLMEVYDHAHPRK</sequence>
<evidence type="ECO:0000313" key="12">
    <source>
        <dbReference type="EMBL" id="ABW68301.1"/>
    </source>
</evidence>
<evidence type="ECO:0000259" key="11">
    <source>
        <dbReference type="PROSITE" id="PS51900"/>
    </source>
</evidence>
<dbReference type="PANTHER" id="PTHR30349">
    <property type="entry name" value="PHAGE INTEGRASE-RELATED"/>
    <property type="match status" value="1"/>
</dbReference>
<evidence type="ECO:0000256" key="3">
    <source>
        <dbReference type="ARBA" id="ARBA00022618"/>
    </source>
</evidence>
<evidence type="ECO:0000256" key="8">
    <source>
        <dbReference type="ARBA" id="ARBA00023306"/>
    </source>
</evidence>
<dbReference type="InterPro" id="IPR050090">
    <property type="entry name" value="Tyrosine_recombinase_XerCD"/>
</dbReference>
<evidence type="ECO:0000256" key="4">
    <source>
        <dbReference type="ARBA" id="ARBA00022829"/>
    </source>
</evidence>
<dbReference type="NCBIfam" id="NF001399">
    <property type="entry name" value="PRK00283.1"/>
    <property type="match status" value="1"/>
</dbReference>
<feature type="active site" description="O-(3'-phospho-DNA)-tyrosine intermediate" evidence="9">
    <location>
        <position position="289"/>
    </location>
</feature>
<gene>
    <name evidence="9" type="primary">xerC</name>
    <name evidence="12" type="ordered locus">Dole_2497</name>
</gene>
<keyword evidence="6 9" id="KW-0238">DNA-binding</keyword>
<dbReference type="GO" id="GO:0005737">
    <property type="term" value="C:cytoplasm"/>
    <property type="evidence" value="ECO:0007669"/>
    <property type="project" value="UniProtKB-SubCell"/>
</dbReference>
<dbReference type="PROSITE" id="PS51900">
    <property type="entry name" value="CB"/>
    <property type="match status" value="1"/>
</dbReference>
<dbReference type="InterPro" id="IPR010998">
    <property type="entry name" value="Integrase_recombinase_N"/>
</dbReference>
<comment type="subcellular location">
    <subcellularLocation>
        <location evidence="1 9">Cytoplasm</location>
    </subcellularLocation>
</comment>
<feature type="domain" description="Core-binding (CB)" evidence="11">
    <location>
        <begin position="8"/>
        <end position="98"/>
    </location>
</feature>
<keyword evidence="3 9" id="KW-0132">Cell division</keyword>
<dbReference type="InterPro" id="IPR004107">
    <property type="entry name" value="Integrase_SAM-like_N"/>
</dbReference>
<organism evidence="12 13">
    <name type="scientific">Desulfosudis oleivorans (strain DSM 6200 / JCM 39069 / Hxd3)</name>
    <name type="common">Desulfococcus oleovorans</name>
    <dbReference type="NCBI Taxonomy" id="96561"/>
    <lineage>
        <taxon>Bacteria</taxon>
        <taxon>Pseudomonadati</taxon>
        <taxon>Thermodesulfobacteriota</taxon>
        <taxon>Desulfobacteria</taxon>
        <taxon>Desulfobacterales</taxon>
        <taxon>Desulfosudaceae</taxon>
        <taxon>Desulfosudis</taxon>
    </lineage>
</organism>
<dbReference type="HAMAP" id="MF_01808">
    <property type="entry name" value="Recomb_XerC_XerD"/>
    <property type="match status" value="1"/>
</dbReference>
<evidence type="ECO:0000256" key="9">
    <source>
        <dbReference type="HAMAP-Rule" id="MF_01808"/>
    </source>
</evidence>
<proteinExistence type="inferred from homology"/>
<dbReference type="CDD" id="cd00798">
    <property type="entry name" value="INT_XerDC_C"/>
    <property type="match status" value="1"/>
</dbReference>
<accession>A8ZW67</accession>
<dbReference type="InterPro" id="IPR011010">
    <property type="entry name" value="DNA_brk_join_enz"/>
</dbReference>
<dbReference type="KEGG" id="dol:Dole_2497"/>
<dbReference type="Gene3D" id="1.10.150.130">
    <property type="match status" value="1"/>
</dbReference>
<dbReference type="EMBL" id="CP000859">
    <property type="protein sequence ID" value="ABW68301.1"/>
    <property type="molecule type" value="Genomic_DNA"/>
</dbReference>
<dbReference type="InterPro" id="IPR044068">
    <property type="entry name" value="CB"/>
</dbReference>
<dbReference type="Pfam" id="PF02899">
    <property type="entry name" value="Phage_int_SAM_1"/>
    <property type="match status" value="1"/>
</dbReference>
<comment type="subunit">
    <text evidence="9">Forms a cyclic heterotetrameric complex composed of two molecules of XerC and two molecules of XerD.</text>
</comment>
<keyword evidence="2 9" id="KW-0963">Cytoplasm</keyword>
<dbReference type="PANTHER" id="PTHR30349:SF77">
    <property type="entry name" value="TYROSINE RECOMBINASE XERC"/>
    <property type="match status" value="1"/>
</dbReference>
<keyword evidence="4 9" id="KW-0159">Chromosome partition</keyword>
<feature type="active site" evidence="9">
    <location>
        <position position="183"/>
    </location>
</feature>
<keyword evidence="5 9" id="KW-0229">DNA integration</keyword>
<feature type="domain" description="Tyr recombinase" evidence="10">
    <location>
        <begin position="119"/>
        <end position="302"/>
    </location>
</feature>
<evidence type="ECO:0000256" key="6">
    <source>
        <dbReference type="ARBA" id="ARBA00023125"/>
    </source>
</evidence>
<feature type="active site" evidence="9">
    <location>
        <position position="257"/>
    </location>
</feature>
<feature type="active site" evidence="9">
    <location>
        <position position="159"/>
    </location>
</feature>
<evidence type="ECO:0000256" key="7">
    <source>
        <dbReference type="ARBA" id="ARBA00023172"/>
    </source>
</evidence>
<dbReference type="HOGENOM" id="CLU_027562_9_0_7"/>
<evidence type="ECO:0000256" key="1">
    <source>
        <dbReference type="ARBA" id="ARBA00004496"/>
    </source>
</evidence>
<reference evidence="12 13" key="1">
    <citation type="submission" date="2007-10" db="EMBL/GenBank/DDBJ databases">
        <title>Complete sequence of Desulfococcus oleovorans Hxd3.</title>
        <authorList>
            <consortium name="US DOE Joint Genome Institute"/>
            <person name="Copeland A."/>
            <person name="Lucas S."/>
            <person name="Lapidus A."/>
            <person name="Barry K."/>
            <person name="Glavina del Rio T."/>
            <person name="Dalin E."/>
            <person name="Tice H."/>
            <person name="Pitluck S."/>
            <person name="Kiss H."/>
            <person name="Brettin T."/>
            <person name="Bruce D."/>
            <person name="Detter J.C."/>
            <person name="Han C."/>
            <person name="Schmutz J."/>
            <person name="Larimer F."/>
            <person name="Land M."/>
            <person name="Hauser L."/>
            <person name="Kyrpides N."/>
            <person name="Kim E."/>
            <person name="Wawrik B."/>
            <person name="Richardson P."/>
        </authorList>
    </citation>
    <scope>NUCLEOTIDE SEQUENCE [LARGE SCALE GENOMIC DNA]</scope>
    <source>
        <strain evidence="13">DSM 6200 / JCM 39069 / Hxd3</strain>
    </source>
</reference>
<dbReference type="PROSITE" id="PS51898">
    <property type="entry name" value="TYR_RECOMBINASE"/>
    <property type="match status" value="1"/>
</dbReference>
<dbReference type="InterPro" id="IPR002104">
    <property type="entry name" value="Integrase_catalytic"/>
</dbReference>
<dbReference type="AlphaFoldDB" id="A8ZW67"/>
<feature type="active site" evidence="9">
    <location>
        <position position="280"/>
    </location>
</feature>
<comment type="similarity">
    <text evidence="9">Belongs to the 'phage' integrase family. XerC subfamily.</text>
</comment>
<dbReference type="RefSeq" id="WP_012175913.1">
    <property type="nucleotide sequence ID" value="NC_009943.1"/>
</dbReference>
<keyword evidence="8 9" id="KW-0131">Cell cycle</keyword>
<evidence type="ECO:0000256" key="5">
    <source>
        <dbReference type="ARBA" id="ARBA00022908"/>
    </source>
</evidence>
<evidence type="ECO:0000313" key="13">
    <source>
        <dbReference type="Proteomes" id="UP000008561"/>
    </source>
</evidence>
<dbReference type="InterPro" id="IPR013762">
    <property type="entry name" value="Integrase-like_cat_sf"/>
</dbReference>
<dbReference type="NCBIfam" id="NF040815">
    <property type="entry name" value="recomb_XerA_Arch"/>
    <property type="match status" value="1"/>
</dbReference>
<evidence type="ECO:0000256" key="2">
    <source>
        <dbReference type="ARBA" id="ARBA00022490"/>
    </source>
</evidence>
<keyword evidence="7 9" id="KW-0233">DNA recombination</keyword>
<dbReference type="GO" id="GO:0051301">
    <property type="term" value="P:cell division"/>
    <property type="evidence" value="ECO:0007669"/>
    <property type="project" value="UniProtKB-KW"/>
</dbReference>
<dbReference type="eggNOG" id="COG4974">
    <property type="taxonomic scope" value="Bacteria"/>
</dbReference>